<dbReference type="GO" id="GO:0006310">
    <property type="term" value="P:DNA recombination"/>
    <property type="evidence" value="ECO:0007669"/>
    <property type="project" value="UniProtKB-KW"/>
</dbReference>
<comment type="similarity">
    <text evidence="2">Belongs to the RmuC family.</text>
</comment>
<dbReference type="PANTHER" id="PTHR30563:SF0">
    <property type="entry name" value="DNA RECOMBINATION PROTEIN RMUC"/>
    <property type="match status" value="1"/>
</dbReference>
<keyword evidence="3 5" id="KW-0175">Coiled coil</keyword>
<evidence type="ECO:0000256" key="1">
    <source>
        <dbReference type="ARBA" id="ARBA00003416"/>
    </source>
</evidence>
<evidence type="ECO:0000313" key="6">
    <source>
        <dbReference type="EMBL" id="OAI11145.1"/>
    </source>
</evidence>
<comment type="caution">
    <text evidence="6">The sequence shown here is derived from an EMBL/GenBank/DDBJ whole genome shotgun (WGS) entry which is preliminary data.</text>
</comment>
<protein>
    <submittedName>
        <fullName evidence="6">Recombinase RmuC</fullName>
    </submittedName>
</protein>
<reference evidence="6 7" key="1">
    <citation type="submission" date="2016-03" db="EMBL/GenBank/DDBJ databases">
        <authorList>
            <person name="Ploux O."/>
        </authorList>
    </citation>
    <scope>NUCLEOTIDE SEQUENCE [LARGE SCALE GENOMIC DNA]</scope>
    <source>
        <strain evidence="6 7">R-45378</strain>
    </source>
</reference>
<name>A0A177MZW3_9GAMM</name>
<feature type="coiled-coil region" evidence="5">
    <location>
        <begin position="160"/>
        <end position="187"/>
    </location>
</feature>
<evidence type="ECO:0000256" key="5">
    <source>
        <dbReference type="SAM" id="Coils"/>
    </source>
</evidence>
<dbReference type="RefSeq" id="WP_231890946.1">
    <property type="nucleotide sequence ID" value="NZ_LUUJ01000124.1"/>
</dbReference>
<dbReference type="PANTHER" id="PTHR30563">
    <property type="entry name" value="DNA RECOMBINATION PROTEIN RMUC"/>
    <property type="match status" value="1"/>
</dbReference>
<sequence length="449" mass="51279">MEMNIGVVLAALPLAMLLGYLVCAWLANKRQRDLLGQIEQQQQQLQQQSVKLAVAEERLALLNQRESELQALQQQLLALKTENAELNTRQQEQHKHNEEKIRLLQDAENQLKAQFESLAHRIFEERGKQFVEHNKTSIETLVAPLKQQLGEFKQRVESVYDNETKDRISLREEIVSLRRDTAKMNQEALNLTRALKGDHKTQGNWGEMILEKVLEQSGLRKGIEYETQGAYRDEDKRLFKPDVIVRLPDNKDVVIDSKVSLNAYERYCSTEDDAERAEALKQHVEAVRAHIKGLSNKDYSSLRGLRSLDFVLLFMPIEAAFMAAFQGDEKLFNDAFEHKIVVVTPTTLLATLRTIQNIWRYEQQNENARLIADKAGALYDKIRGFVEDIEKLGNQLNTVQKTYDGIVNKLSSGQGNLLRQASSLEDLGVKVKKKLPKSLTEQMDAGDDA</sequence>
<keyword evidence="4" id="KW-0233">DNA recombination</keyword>
<organism evidence="6 7">
    <name type="scientific">Methylomonas koyamae</name>
    <dbReference type="NCBI Taxonomy" id="702114"/>
    <lineage>
        <taxon>Bacteria</taxon>
        <taxon>Pseudomonadati</taxon>
        <taxon>Pseudomonadota</taxon>
        <taxon>Gammaproteobacteria</taxon>
        <taxon>Methylococcales</taxon>
        <taxon>Methylococcaceae</taxon>
        <taxon>Methylomonas</taxon>
    </lineage>
</organism>
<evidence type="ECO:0000256" key="2">
    <source>
        <dbReference type="ARBA" id="ARBA00009840"/>
    </source>
</evidence>
<accession>A0A177MZW3</accession>
<evidence type="ECO:0000256" key="3">
    <source>
        <dbReference type="ARBA" id="ARBA00023054"/>
    </source>
</evidence>
<feature type="coiled-coil region" evidence="5">
    <location>
        <begin position="28"/>
        <end position="89"/>
    </location>
</feature>
<dbReference type="AlphaFoldDB" id="A0A177MZW3"/>
<comment type="function">
    <text evidence="1">Involved in DNA recombination.</text>
</comment>
<dbReference type="Pfam" id="PF02646">
    <property type="entry name" value="RmuC"/>
    <property type="match status" value="1"/>
</dbReference>
<evidence type="ECO:0000313" key="7">
    <source>
        <dbReference type="Proteomes" id="UP000077857"/>
    </source>
</evidence>
<dbReference type="Proteomes" id="UP000077857">
    <property type="component" value="Unassembled WGS sequence"/>
</dbReference>
<proteinExistence type="inferred from homology"/>
<dbReference type="InterPro" id="IPR003798">
    <property type="entry name" value="DNA_recombination_RmuC"/>
</dbReference>
<evidence type="ECO:0000256" key="4">
    <source>
        <dbReference type="ARBA" id="ARBA00023172"/>
    </source>
</evidence>
<gene>
    <name evidence="6" type="ORF">A1507_20845</name>
</gene>
<dbReference type="EMBL" id="LUUJ01000124">
    <property type="protein sequence ID" value="OAI11145.1"/>
    <property type="molecule type" value="Genomic_DNA"/>
</dbReference>